<organism evidence="1">
    <name type="scientific">Cacopsylla melanoneura</name>
    <dbReference type="NCBI Taxonomy" id="428564"/>
    <lineage>
        <taxon>Eukaryota</taxon>
        <taxon>Metazoa</taxon>
        <taxon>Ecdysozoa</taxon>
        <taxon>Arthropoda</taxon>
        <taxon>Hexapoda</taxon>
        <taxon>Insecta</taxon>
        <taxon>Pterygota</taxon>
        <taxon>Neoptera</taxon>
        <taxon>Paraneoptera</taxon>
        <taxon>Hemiptera</taxon>
        <taxon>Sternorrhyncha</taxon>
        <taxon>Psylloidea</taxon>
        <taxon>Psyllidae</taxon>
        <taxon>Psyllinae</taxon>
        <taxon>Cacopsylla</taxon>
    </lineage>
</organism>
<proteinExistence type="predicted"/>
<reference evidence="1" key="1">
    <citation type="submission" date="2021-05" db="EMBL/GenBank/DDBJ databases">
        <authorList>
            <person name="Alioto T."/>
            <person name="Alioto T."/>
            <person name="Gomez Garrido J."/>
        </authorList>
    </citation>
    <scope>NUCLEOTIDE SEQUENCE</scope>
</reference>
<dbReference type="EMBL" id="HBUF01281621">
    <property type="protein sequence ID" value="CAG6687447.1"/>
    <property type="molecule type" value="Transcribed_RNA"/>
</dbReference>
<name>A0A8D8TNV5_9HEMI</name>
<protein>
    <submittedName>
        <fullName evidence="1">Uncharacterized protein</fullName>
    </submittedName>
</protein>
<evidence type="ECO:0000313" key="1">
    <source>
        <dbReference type="EMBL" id="CAG6687447.1"/>
    </source>
</evidence>
<dbReference type="AlphaFoldDB" id="A0A8D8TNV5"/>
<accession>A0A8D8TNV5</accession>
<sequence length="101" mass="11618">MPLLFCNGLLVVVAVEFALLFFDFLDVVFVLVGTSSCSFFGLDGSDPLAVKRYQNTPPQNRTQKLQNRQKKLKNLKKKSTLVFHPKNFPRLEMVRDCHPYL</sequence>